<organism evidence="2 3">
    <name type="scientific">Iodidimonas nitroreducens</name>
    <dbReference type="NCBI Taxonomy" id="1236968"/>
    <lineage>
        <taxon>Bacteria</taxon>
        <taxon>Pseudomonadati</taxon>
        <taxon>Pseudomonadota</taxon>
        <taxon>Alphaproteobacteria</taxon>
        <taxon>Iodidimonadales</taxon>
        <taxon>Iodidimonadaceae</taxon>
        <taxon>Iodidimonas</taxon>
    </lineage>
</organism>
<keyword evidence="3" id="KW-1185">Reference proteome</keyword>
<dbReference type="PRINTS" id="PR00111">
    <property type="entry name" value="ABHYDROLASE"/>
</dbReference>
<dbReference type="InterPro" id="IPR050266">
    <property type="entry name" value="AB_hydrolase_sf"/>
</dbReference>
<protein>
    <submittedName>
        <fullName evidence="2">Lysophospholipase</fullName>
    </submittedName>
</protein>
<dbReference type="GO" id="GO:0016020">
    <property type="term" value="C:membrane"/>
    <property type="evidence" value="ECO:0007669"/>
    <property type="project" value="TreeGrafter"/>
</dbReference>
<evidence type="ECO:0000313" key="2">
    <source>
        <dbReference type="EMBL" id="GER03940.1"/>
    </source>
</evidence>
<sequence length="302" mass="33259">MPKGMKKLDLSTSDGTRLRMMLWRPEGARGSLLLVPGRTEFIERYAEIIADFLDRGLAVAILDLRNHGLSTRPLANRHKHYLRDFAPMIDDVGLFVVRAEDEGLPRPFHLLGHSMGGHVALRFAHDHPQTIDKLILSAPMVGIHFGALPSSLVRILVRGAMALGRGQSYAPGQGDWRGDAKARAALRDYLTSDAERFADEDWQLEQQPDLKLGGVTWGWMAAAIASCDLLQSPGYGQRITVPTGFILAGADRVVDNDAARALASTMPDAHVITIPNARHELMREADPMRDQFLKAIDDFIGG</sequence>
<reference evidence="2 3" key="1">
    <citation type="submission" date="2019-09" db="EMBL/GenBank/DDBJ databases">
        <title>NBRP : Genome information of microbial organism related human and environment.</title>
        <authorList>
            <person name="Hattori M."/>
            <person name="Oshima K."/>
            <person name="Inaba H."/>
            <person name="Suda W."/>
            <person name="Sakamoto M."/>
            <person name="Iino T."/>
            <person name="Kitahara M."/>
            <person name="Oshida Y."/>
            <person name="Iida T."/>
            <person name="Kudo T."/>
            <person name="Itoh T."/>
            <person name="Ohkuma M."/>
        </authorList>
    </citation>
    <scope>NUCLEOTIDE SEQUENCE [LARGE SCALE GENOMIC DNA]</scope>
    <source>
        <strain evidence="2 3">Q-1</strain>
    </source>
</reference>
<dbReference type="PANTHER" id="PTHR43798">
    <property type="entry name" value="MONOACYLGLYCEROL LIPASE"/>
    <property type="match status" value="1"/>
</dbReference>
<evidence type="ECO:0000313" key="3">
    <source>
        <dbReference type="Proteomes" id="UP000324996"/>
    </source>
</evidence>
<feature type="domain" description="Serine aminopeptidase S33" evidence="1">
    <location>
        <begin position="28"/>
        <end position="286"/>
    </location>
</feature>
<name>A0A5A7N947_9PROT</name>
<comment type="caution">
    <text evidence="2">The sequence shown here is derived from an EMBL/GenBank/DDBJ whole genome shotgun (WGS) entry which is preliminary data.</text>
</comment>
<dbReference type="AlphaFoldDB" id="A0A5A7N947"/>
<dbReference type="InterPro" id="IPR029058">
    <property type="entry name" value="AB_hydrolase_fold"/>
</dbReference>
<dbReference type="Gene3D" id="3.40.50.1820">
    <property type="entry name" value="alpha/beta hydrolase"/>
    <property type="match status" value="1"/>
</dbReference>
<evidence type="ECO:0000259" key="1">
    <source>
        <dbReference type="Pfam" id="PF12146"/>
    </source>
</evidence>
<dbReference type="PANTHER" id="PTHR43798:SF5">
    <property type="entry name" value="MONOACYLGLYCEROL LIPASE ABHD6"/>
    <property type="match status" value="1"/>
</dbReference>
<gene>
    <name evidence="2" type="ORF">JCM17846_16220</name>
</gene>
<dbReference type="InterPro" id="IPR022742">
    <property type="entry name" value="Hydrolase_4"/>
</dbReference>
<dbReference type="SUPFAM" id="SSF53474">
    <property type="entry name" value="alpha/beta-Hydrolases"/>
    <property type="match status" value="1"/>
</dbReference>
<dbReference type="Pfam" id="PF12146">
    <property type="entry name" value="Hydrolase_4"/>
    <property type="match status" value="1"/>
</dbReference>
<dbReference type="EMBL" id="BKCN01000006">
    <property type="protein sequence ID" value="GER03940.1"/>
    <property type="molecule type" value="Genomic_DNA"/>
</dbReference>
<dbReference type="Proteomes" id="UP000324996">
    <property type="component" value="Unassembled WGS sequence"/>
</dbReference>
<dbReference type="InterPro" id="IPR000073">
    <property type="entry name" value="AB_hydrolase_1"/>
</dbReference>
<dbReference type="GO" id="GO:0047372">
    <property type="term" value="F:monoacylglycerol lipase activity"/>
    <property type="evidence" value="ECO:0007669"/>
    <property type="project" value="TreeGrafter"/>
</dbReference>
<accession>A0A5A7N947</accession>
<dbReference type="GO" id="GO:0046464">
    <property type="term" value="P:acylglycerol catabolic process"/>
    <property type="evidence" value="ECO:0007669"/>
    <property type="project" value="TreeGrafter"/>
</dbReference>
<proteinExistence type="predicted"/>